<evidence type="ECO:0000256" key="11">
    <source>
        <dbReference type="ARBA" id="ARBA00049164"/>
    </source>
</evidence>
<proteinExistence type="inferred from homology"/>
<evidence type="ECO:0000256" key="5">
    <source>
        <dbReference type="ARBA" id="ARBA00022490"/>
    </source>
</evidence>
<keyword evidence="7 14" id="KW-0862">Zinc</keyword>
<dbReference type="InterPro" id="IPR011032">
    <property type="entry name" value="GroES-like_sf"/>
</dbReference>
<evidence type="ECO:0000256" key="14">
    <source>
        <dbReference type="RuleBase" id="RU361277"/>
    </source>
</evidence>
<dbReference type="AlphaFoldDB" id="A0A2R6W4L5"/>
<feature type="domain" description="Alcohol dehydrogenase-like N-terminal" evidence="16">
    <location>
        <begin position="41"/>
        <end position="170"/>
    </location>
</feature>
<dbReference type="OrthoDB" id="417550at2759"/>
<dbReference type="GO" id="GO:0008270">
    <property type="term" value="F:zinc ion binding"/>
    <property type="evidence" value="ECO:0000318"/>
    <property type="project" value="GO_Central"/>
</dbReference>
<keyword evidence="8" id="KW-0560">Oxidoreductase</keyword>
<comment type="cofactor">
    <cofactor evidence="1 14">
        <name>Zn(2+)</name>
        <dbReference type="ChEBI" id="CHEBI:29105"/>
    </cofactor>
</comment>
<dbReference type="GO" id="GO:0005829">
    <property type="term" value="C:cytosol"/>
    <property type="evidence" value="ECO:0000318"/>
    <property type="project" value="GO_Central"/>
</dbReference>
<dbReference type="InterPro" id="IPR013154">
    <property type="entry name" value="ADH-like_N"/>
</dbReference>
<evidence type="ECO:0000259" key="16">
    <source>
        <dbReference type="Pfam" id="PF08240"/>
    </source>
</evidence>
<dbReference type="Pfam" id="PF08240">
    <property type="entry name" value="ADH_N"/>
    <property type="match status" value="1"/>
</dbReference>
<dbReference type="InterPro" id="IPR002328">
    <property type="entry name" value="ADH_Zn_CS"/>
</dbReference>
<dbReference type="GO" id="GO:0051903">
    <property type="term" value="F:S-(hydroxymethyl)glutathione dehydrogenase [NAD(P)+] activity"/>
    <property type="evidence" value="ECO:0000318"/>
    <property type="project" value="GO_Central"/>
</dbReference>
<dbReference type="EC" id="1.1.1.1" evidence="4"/>
<reference evidence="18" key="1">
    <citation type="journal article" date="2017" name="Cell">
        <title>Insights into land plant evolution garnered from the Marchantia polymorpha genome.</title>
        <authorList>
            <person name="Bowman J.L."/>
            <person name="Kohchi T."/>
            <person name="Yamato K.T."/>
            <person name="Jenkins J."/>
            <person name="Shu S."/>
            <person name="Ishizaki K."/>
            <person name="Yamaoka S."/>
            <person name="Nishihama R."/>
            <person name="Nakamura Y."/>
            <person name="Berger F."/>
            <person name="Adam C."/>
            <person name="Aki S.S."/>
            <person name="Althoff F."/>
            <person name="Araki T."/>
            <person name="Arteaga-Vazquez M.A."/>
            <person name="Balasubrmanian S."/>
            <person name="Barry K."/>
            <person name="Bauer D."/>
            <person name="Boehm C.R."/>
            <person name="Briginshaw L."/>
            <person name="Caballero-Perez J."/>
            <person name="Catarino B."/>
            <person name="Chen F."/>
            <person name="Chiyoda S."/>
            <person name="Chovatia M."/>
            <person name="Davies K.M."/>
            <person name="Delmans M."/>
            <person name="Demura T."/>
            <person name="Dierschke T."/>
            <person name="Dolan L."/>
            <person name="Dorantes-Acosta A.E."/>
            <person name="Eklund D.M."/>
            <person name="Florent S.N."/>
            <person name="Flores-Sandoval E."/>
            <person name="Fujiyama A."/>
            <person name="Fukuzawa H."/>
            <person name="Galik B."/>
            <person name="Grimanelli D."/>
            <person name="Grimwood J."/>
            <person name="Grossniklaus U."/>
            <person name="Hamada T."/>
            <person name="Haseloff J."/>
            <person name="Hetherington A.J."/>
            <person name="Higo A."/>
            <person name="Hirakawa Y."/>
            <person name="Hundley H.N."/>
            <person name="Ikeda Y."/>
            <person name="Inoue K."/>
            <person name="Inoue S.I."/>
            <person name="Ishida S."/>
            <person name="Jia Q."/>
            <person name="Kakita M."/>
            <person name="Kanazawa T."/>
            <person name="Kawai Y."/>
            <person name="Kawashima T."/>
            <person name="Kennedy M."/>
            <person name="Kinose K."/>
            <person name="Kinoshita T."/>
            <person name="Kohara Y."/>
            <person name="Koide E."/>
            <person name="Komatsu K."/>
            <person name="Kopischke S."/>
            <person name="Kubo M."/>
            <person name="Kyozuka J."/>
            <person name="Lagercrantz U."/>
            <person name="Lin S.S."/>
            <person name="Lindquist E."/>
            <person name="Lipzen A.M."/>
            <person name="Lu C.W."/>
            <person name="De Luna E."/>
            <person name="Martienssen R.A."/>
            <person name="Minamino N."/>
            <person name="Mizutani M."/>
            <person name="Mizutani M."/>
            <person name="Mochizuki N."/>
            <person name="Monte I."/>
            <person name="Mosher R."/>
            <person name="Nagasaki H."/>
            <person name="Nakagami H."/>
            <person name="Naramoto S."/>
            <person name="Nishitani K."/>
            <person name="Ohtani M."/>
            <person name="Okamoto T."/>
            <person name="Okumura M."/>
            <person name="Phillips J."/>
            <person name="Pollak B."/>
            <person name="Reinders A."/>
            <person name="Rovekamp M."/>
            <person name="Sano R."/>
            <person name="Sawa S."/>
            <person name="Schmid M.W."/>
            <person name="Shirakawa M."/>
            <person name="Solano R."/>
            <person name="Spunde A."/>
            <person name="Suetsugu N."/>
            <person name="Sugano S."/>
            <person name="Sugiyama A."/>
            <person name="Sun R."/>
            <person name="Suzuki Y."/>
            <person name="Takenaka M."/>
            <person name="Takezawa D."/>
            <person name="Tomogane H."/>
            <person name="Tsuzuki M."/>
            <person name="Ueda T."/>
            <person name="Umeda M."/>
            <person name="Ward J.M."/>
            <person name="Watanabe Y."/>
            <person name="Yazaki K."/>
            <person name="Yokoyama R."/>
            <person name="Yoshitake Y."/>
            <person name="Yotsui I."/>
            <person name="Zachgo S."/>
            <person name="Schmutz J."/>
        </authorList>
    </citation>
    <scope>NUCLEOTIDE SEQUENCE [LARGE SCALE GENOMIC DNA]</scope>
    <source>
        <strain evidence="18">Tak-1</strain>
    </source>
</reference>
<dbReference type="OMA" id="WAYLYEC"/>
<evidence type="ECO:0000256" key="3">
    <source>
        <dbReference type="ARBA" id="ARBA00011738"/>
    </source>
</evidence>
<evidence type="ECO:0000313" key="18">
    <source>
        <dbReference type="Proteomes" id="UP000244005"/>
    </source>
</evidence>
<evidence type="ECO:0000256" key="9">
    <source>
        <dbReference type="ARBA" id="ARBA00023027"/>
    </source>
</evidence>
<comment type="catalytic activity">
    <reaction evidence="11">
        <text>a secondary alcohol + NAD(+) = a ketone + NADH + H(+)</text>
        <dbReference type="Rhea" id="RHEA:10740"/>
        <dbReference type="ChEBI" id="CHEBI:15378"/>
        <dbReference type="ChEBI" id="CHEBI:17087"/>
        <dbReference type="ChEBI" id="CHEBI:35681"/>
        <dbReference type="ChEBI" id="CHEBI:57540"/>
        <dbReference type="ChEBI" id="CHEBI:57945"/>
        <dbReference type="EC" id="1.1.1.1"/>
    </reaction>
</comment>
<dbReference type="Proteomes" id="UP000244005">
    <property type="component" value="Unassembled WGS sequence"/>
</dbReference>
<dbReference type="Gramene" id="Mp8g16300.1">
    <property type="protein sequence ID" value="Mp8g16300.1.cds"/>
    <property type="gene ID" value="Mp8g16300"/>
</dbReference>
<evidence type="ECO:0000256" key="6">
    <source>
        <dbReference type="ARBA" id="ARBA00022723"/>
    </source>
</evidence>
<dbReference type="PANTHER" id="PTHR43880:SF9">
    <property type="entry name" value="ALCOHOL DEHYDROGENASE 1"/>
    <property type="match status" value="1"/>
</dbReference>
<keyword evidence="5" id="KW-0963">Cytoplasm</keyword>
<dbReference type="Gene3D" id="3.90.180.10">
    <property type="entry name" value="Medium-chain alcohol dehydrogenases, catalytic domain"/>
    <property type="match status" value="1"/>
</dbReference>
<protein>
    <recommendedName>
        <fullName evidence="10">Alcohol dehydrogenase 1</fullName>
        <ecNumber evidence="4">1.1.1.1</ecNumber>
    </recommendedName>
</protein>
<dbReference type="GO" id="GO:0046294">
    <property type="term" value="P:formaldehyde catabolic process"/>
    <property type="evidence" value="ECO:0000318"/>
    <property type="project" value="GO_Central"/>
</dbReference>
<evidence type="ECO:0000256" key="2">
    <source>
        <dbReference type="ARBA" id="ARBA00004496"/>
    </source>
</evidence>
<keyword evidence="6 14" id="KW-0479">Metal-binding</keyword>
<dbReference type="PANTHER" id="PTHR43880">
    <property type="entry name" value="ALCOHOL DEHYDROGENASE"/>
    <property type="match status" value="1"/>
</dbReference>
<dbReference type="GO" id="GO:0004022">
    <property type="term" value="F:alcohol dehydrogenase (NAD+) activity"/>
    <property type="evidence" value="ECO:0000318"/>
    <property type="project" value="GO_Central"/>
</dbReference>
<dbReference type="SUPFAM" id="SSF50129">
    <property type="entry name" value="GroES-like"/>
    <property type="match status" value="2"/>
</dbReference>
<dbReference type="FunFam" id="3.90.180.10:FF:000067">
    <property type="entry name" value="alcohol dehydrogenase 1-like isoform X1"/>
    <property type="match status" value="1"/>
</dbReference>
<dbReference type="Pfam" id="PF00107">
    <property type="entry name" value="ADH_zinc_N"/>
    <property type="match status" value="1"/>
</dbReference>
<evidence type="ECO:0000256" key="12">
    <source>
        <dbReference type="ARBA" id="ARBA00049243"/>
    </source>
</evidence>
<comment type="similarity">
    <text evidence="13">Belongs to the zinc-containing alcohol dehydrogenase family. Class-IV subfamily.</text>
</comment>
<comment type="subunit">
    <text evidence="3">Homodimer.</text>
</comment>
<evidence type="ECO:0000256" key="10">
    <source>
        <dbReference type="ARBA" id="ARBA00041139"/>
    </source>
</evidence>
<organism evidence="17 18">
    <name type="scientific">Marchantia polymorpha</name>
    <name type="common">Common liverwort</name>
    <name type="synonym">Marchantia aquatica</name>
    <dbReference type="NCBI Taxonomy" id="3197"/>
    <lineage>
        <taxon>Eukaryota</taxon>
        <taxon>Viridiplantae</taxon>
        <taxon>Streptophyta</taxon>
        <taxon>Embryophyta</taxon>
        <taxon>Marchantiophyta</taxon>
        <taxon>Marchantiopsida</taxon>
        <taxon>Marchantiidae</taxon>
        <taxon>Marchantiales</taxon>
        <taxon>Marchantiaceae</taxon>
        <taxon>Marchantia</taxon>
    </lineage>
</organism>
<dbReference type="InterPro" id="IPR036291">
    <property type="entry name" value="NAD(P)-bd_dom_sf"/>
</dbReference>
<comment type="catalytic activity">
    <reaction evidence="12">
        <text>a primary alcohol + NAD(+) = an aldehyde + NADH + H(+)</text>
        <dbReference type="Rhea" id="RHEA:10736"/>
        <dbReference type="ChEBI" id="CHEBI:15378"/>
        <dbReference type="ChEBI" id="CHEBI:15734"/>
        <dbReference type="ChEBI" id="CHEBI:17478"/>
        <dbReference type="ChEBI" id="CHEBI:57540"/>
        <dbReference type="ChEBI" id="CHEBI:57945"/>
        <dbReference type="EC" id="1.1.1.1"/>
    </reaction>
</comment>
<evidence type="ECO:0000256" key="7">
    <source>
        <dbReference type="ARBA" id="ARBA00022833"/>
    </source>
</evidence>
<evidence type="ECO:0000256" key="13">
    <source>
        <dbReference type="ARBA" id="ARBA00060764"/>
    </source>
</evidence>
<keyword evidence="18" id="KW-1185">Reference proteome</keyword>
<dbReference type="InterPro" id="IPR013149">
    <property type="entry name" value="ADH-like_C"/>
</dbReference>
<feature type="domain" description="Alcohol dehydrogenase-like C-terminal" evidence="15">
    <location>
        <begin position="211"/>
        <end position="343"/>
    </location>
</feature>
<sequence>MGSASDEASTAGKVISCKAAVIWAVGENPVIEQIEVAPPEAGEVRIRILYTSICHSDLHVWKNKNTSAMHPRLLGHEAAGIVESVGEGVSDFTPGDHVLPIFMGECKECSFCKSRKSNICPKFAVNPMRGTRMVDGKSRFSVKGQTLYSCYCSSFSQYTVVEQQCVVKINPNAEMDKVLLLSCGAGTGLGSAWNIAKIEPNATVAIFGLGAVGCSVAEGARVAGASRIIGVDVNPAKFEKGKLFGITESVNPNDCEKPIDEVICEMTNGGVDYSFECVGLPKLMESAIKSCMIPGGLAVICGVTASRDAKMEVMPQLIIRGVSITGSMYGGWKPSDIPELVERYMRKEFHIDQLITHRLPFAEFGQAWQLLIDGESLRSVISCWD</sequence>
<comment type="subcellular location">
    <subcellularLocation>
        <location evidence="2">Cytoplasm</location>
    </subcellularLocation>
</comment>
<evidence type="ECO:0000256" key="4">
    <source>
        <dbReference type="ARBA" id="ARBA00013190"/>
    </source>
</evidence>
<dbReference type="FunFam" id="3.40.50.720:FF:000003">
    <property type="entry name" value="S-(hydroxymethyl)glutathione dehydrogenase"/>
    <property type="match status" value="1"/>
</dbReference>
<dbReference type="EMBL" id="KZ772824">
    <property type="protein sequence ID" value="PTQ28808.1"/>
    <property type="molecule type" value="Genomic_DNA"/>
</dbReference>
<keyword evidence="9" id="KW-0520">NAD</keyword>
<evidence type="ECO:0000256" key="8">
    <source>
        <dbReference type="ARBA" id="ARBA00023002"/>
    </source>
</evidence>
<evidence type="ECO:0000259" key="15">
    <source>
        <dbReference type="Pfam" id="PF00107"/>
    </source>
</evidence>
<accession>A0A2R6W4L5</accession>
<evidence type="ECO:0000313" key="17">
    <source>
        <dbReference type="EMBL" id="PTQ28808.1"/>
    </source>
</evidence>
<evidence type="ECO:0000256" key="1">
    <source>
        <dbReference type="ARBA" id="ARBA00001947"/>
    </source>
</evidence>
<gene>
    <name evidence="17" type="ORF">MARPO_0154s0033</name>
</gene>
<dbReference type="Gene3D" id="3.40.50.720">
    <property type="entry name" value="NAD(P)-binding Rossmann-like Domain"/>
    <property type="match status" value="1"/>
</dbReference>
<dbReference type="SUPFAM" id="SSF51735">
    <property type="entry name" value="NAD(P)-binding Rossmann-fold domains"/>
    <property type="match status" value="1"/>
</dbReference>
<dbReference type="PROSITE" id="PS00059">
    <property type="entry name" value="ADH_ZINC"/>
    <property type="match status" value="1"/>
</dbReference>
<name>A0A2R6W4L5_MARPO</name>